<organism evidence="1 2">
    <name type="scientific">Klebsiella pneumoniae subsp. pneumoniae</name>
    <dbReference type="NCBI Taxonomy" id="72407"/>
    <lineage>
        <taxon>Bacteria</taxon>
        <taxon>Pseudomonadati</taxon>
        <taxon>Pseudomonadota</taxon>
        <taxon>Gammaproteobacteria</taxon>
        <taxon>Enterobacterales</taxon>
        <taxon>Enterobacteriaceae</taxon>
        <taxon>Klebsiella/Raoultella group</taxon>
        <taxon>Klebsiella</taxon>
        <taxon>Klebsiella pneumoniae complex</taxon>
    </lineage>
</organism>
<comment type="caution">
    <text evidence="1">The sequence shown here is derived from an EMBL/GenBank/DDBJ whole genome shotgun (WGS) entry which is preliminary data.</text>
</comment>
<dbReference type="EMBL" id="JAGRQA020000058">
    <property type="protein sequence ID" value="MGC5599734.1"/>
    <property type="molecule type" value="Genomic_DNA"/>
</dbReference>
<evidence type="ECO:0000313" key="2">
    <source>
        <dbReference type="Proteomes" id="UP001445303"/>
    </source>
</evidence>
<accession>A0ACC7Q9T3</accession>
<evidence type="ECO:0000313" key="1">
    <source>
        <dbReference type="EMBL" id="MGC5599734.1"/>
    </source>
</evidence>
<reference evidence="1" key="2">
    <citation type="submission" date="2025-04" db="EMBL/GenBank/DDBJ databases">
        <authorList>
            <person name="Halder G."/>
            <person name="Ray Khan U."/>
            <person name="Dutta S."/>
        </authorList>
    </citation>
    <scope>NUCLEOTIDE SEQUENCE</scope>
    <source>
        <strain evidence="1">APCR228</strain>
    </source>
</reference>
<dbReference type="Proteomes" id="UP001445303">
    <property type="component" value="Unassembled WGS sequence"/>
</dbReference>
<gene>
    <name evidence="1" type="ORF">KCQ67_028075</name>
</gene>
<reference evidence="1" key="1">
    <citation type="journal article" date="2025" name="Microbiol. Spectr.">
        <title>Antimicrobial resistance and phylogenetic lineages of KPC-2-producing blood-borne Klebsiella pneumoniae subsp. pneumoniae from Kolkata, India during 2015-2024: Emergence of Klebsiella pneumoniae subsp. pneumoniae with blaKPC-2, blaNDM, and blaOXA-48-like triple carbapenemases.</title>
        <authorList>
            <person name="Halder G."/>
            <person name="Chaudhuri B.N."/>
            <person name="Veeraraghavan B."/>
            <person name="Denny P."/>
            <person name="Dutta P."/>
            <person name="Chakraborty M."/>
            <person name="Khan U.R."/>
            <person name="Ganguly S.S."/>
            <person name="Mandal S."/>
            <person name="Upadhyaya Y.P."/>
            <person name="Biswas B."/>
            <person name="Chakraborty A."/>
            <person name="Maiti S."/>
            <person name="Mondal H."/>
            <person name="Pal S."/>
            <person name="Dutta S."/>
        </authorList>
    </citation>
    <scope>NUCLEOTIDE SEQUENCE</scope>
    <source>
        <strain evidence="1">APCR228</strain>
    </source>
</reference>
<protein>
    <submittedName>
        <fullName evidence="1">Uncharacterized protein</fullName>
    </submittedName>
</protein>
<sequence length="139" mass="15181">MFKKISSVSLVITLAACSSMMPYGKGTETTTTYYYRDSLSAHSIWRCLEAGIGAKGLIADTSEYNRKSDLNRMMIYHGGNNVGMLDVFSNQNRVSSMAFANNKSTKSILDNVQNQCVSISSYNNTPGVSIVEGIIEGLK</sequence>
<name>A0ACC7Q9T3_KLEPN</name>
<proteinExistence type="predicted"/>